<feature type="compositionally biased region" description="Low complexity" evidence="5">
    <location>
        <begin position="306"/>
        <end position="323"/>
    </location>
</feature>
<evidence type="ECO:0000256" key="5">
    <source>
        <dbReference type="SAM" id="MobiDB-lite"/>
    </source>
</evidence>
<dbReference type="STRING" id="578459.A0A194SAD5"/>
<feature type="region of interest" description="Disordered" evidence="5">
    <location>
        <begin position="811"/>
        <end position="864"/>
    </location>
</feature>
<feature type="region of interest" description="Disordered" evidence="5">
    <location>
        <begin position="381"/>
        <end position="426"/>
    </location>
</feature>
<feature type="region of interest" description="Disordered" evidence="5">
    <location>
        <begin position="761"/>
        <end position="781"/>
    </location>
</feature>
<keyword evidence="4 6" id="KW-0472">Membrane</keyword>
<dbReference type="GO" id="GO:0071944">
    <property type="term" value="C:cell periphery"/>
    <property type="evidence" value="ECO:0007669"/>
    <property type="project" value="UniProtKB-ARBA"/>
</dbReference>
<feature type="transmembrane region" description="Helical" evidence="6">
    <location>
        <begin position="347"/>
        <end position="370"/>
    </location>
</feature>
<dbReference type="Proteomes" id="UP000053890">
    <property type="component" value="Unassembled WGS sequence"/>
</dbReference>
<evidence type="ECO:0000256" key="6">
    <source>
        <dbReference type="SAM" id="Phobius"/>
    </source>
</evidence>
<reference evidence="7 8" key="1">
    <citation type="journal article" date="2015" name="Front. Microbiol.">
        <title>Genome sequence of the plant growth promoting endophytic yeast Rhodotorula graminis WP1.</title>
        <authorList>
            <person name="Firrincieli A."/>
            <person name="Otillar R."/>
            <person name="Salamov A."/>
            <person name="Schmutz J."/>
            <person name="Khan Z."/>
            <person name="Redman R.S."/>
            <person name="Fleck N.D."/>
            <person name="Lindquist E."/>
            <person name="Grigoriev I.V."/>
            <person name="Doty S.L."/>
        </authorList>
    </citation>
    <scope>NUCLEOTIDE SEQUENCE [LARGE SCALE GENOMIC DNA]</scope>
    <source>
        <strain evidence="7 8">WP1</strain>
    </source>
</reference>
<proteinExistence type="predicted"/>
<keyword evidence="2 6" id="KW-0812">Transmembrane</keyword>
<dbReference type="OMA" id="AEMACER"/>
<feature type="compositionally biased region" description="Low complexity" evidence="5">
    <location>
        <begin position="233"/>
        <end position="269"/>
    </location>
</feature>
<dbReference type="InterPro" id="IPR051694">
    <property type="entry name" value="Immunoregulatory_rcpt-like"/>
</dbReference>
<feature type="region of interest" description="Disordered" evidence="5">
    <location>
        <begin position="296"/>
        <end position="327"/>
    </location>
</feature>
<feature type="region of interest" description="Disordered" evidence="5">
    <location>
        <begin position="449"/>
        <end position="508"/>
    </location>
</feature>
<dbReference type="EMBL" id="KQ474076">
    <property type="protein sequence ID" value="KPV76361.1"/>
    <property type="molecule type" value="Genomic_DNA"/>
</dbReference>
<gene>
    <name evidence="7" type="ORF">RHOBADRAFT_52380</name>
</gene>
<dbReference type="RefSeq" id="XP_018272410.1">
    <property type="nucleotide sequence ID" value="XM_018416309.1"/>
</dbReference>
<comment type="subcellular location">
    <subcellularLocation>
        <location evidence="1">Membrane</location>
        <topology evidence="1">Single-pass membrane protein</topology>
    </subcellularLocation>
</comment>
<evidence type="ECO:0000313" key="7">
    <source>
        <dbReference type="EMBL" id="KPV76361.1"/>
    </source>
</evidence>
<dbReference type="PANTHER" id="PTHR15549">
    <property type="entry name" value="PAIRED IMMUNOGLOBULIN-LIKE TYPE 2 RECEPTOR"/>
    <property type="match status" value="1"/>
</dbReference>
<dbReference type="AlphaFoldDB" id="A0A194SAD5"/>
<feature type="region of interest" description="Disordered" evidence="5">
    <location>
        <begin position="233"/>
        <end position="282"/>
    </location>
</feature>
<organism evidence="7 8">
    <name type="scientific">Rhodotorula graminis (strain WP1)</name>
    <dbReference type="NCBI Taxonomy" id="578459"/>
    <lineage>
        <taxon>Eukaryota</taxon>
        <taxon>Fungi</taxon>
        <taxon>Dikarya</taxon>
        <taxon>Basidiomycota</taxon>
        <taxon>Pucciniomycotina</taxon>
        <taxon>Microbotryomycetes</taxon>
        <taxon>Sporidiobolales</taxon>
        <taxon>Sporidiobolaceae</taxon>
        <taxon>Rhodotorula</taxon>
    </lineage>
</organism>
<feature type="compositionally biased region" description="Low complexity" evidence="5">
    <location>
        <begin position="168"/>
        <end position="186"/>
    </location>
</feature>
<keyword evidence="8" id="KW-1185">Reference proteome</keyword>
<feature type="region of interest" description="Disordered" evidence="5">
    <location>
        <begin position="548"/>
        <end position="586"/>
    </location>
</feature>
<feature type="compositionally biased region" description="Polar residues" evidence="5">
    <location>
        <begin position="272"/>
        <end position="282"/>
    </location>
</feature>
<keyword evidence="3 6" id="KW-1133">Transmembrane helix</keyword>
<evidence type="ECO:0000256" key="2">
    <source>
        <dbReference type="ARBA" id="ARBA00022692"/>
    </source>
</evidence>
<evidence type="ECO:0000256" key="4">
    <source>
        <dbReference type="ARBA" id="ARBA00023136"/>
    </source>
</evidence>
<evidence type="ECO:0000256" key="3">
    <source>
        <dbReference type="ARBA" id="ARBA00022989"/>
    </source>
</evidence>
<dbReference type="OrthoDB" id="10621360at2759"/>
<dbReference type="GeneID" id="28976757"/>
<name>A0A194SAD5_RHOGW</name>
<protein>
    <submittedName>
        <fullName evidence="7">Uncharacterized protein</fullName>
    </submittedName>
</protein>
<evidence type="ECO:0000256" key="1">
    <source>
        <dbReference type="ARBA" id="ARBA00004167"/>
    </source>
</evidence>
<accession>A0A194SAD5</accession>
<feature type="compositionally biased region" description="Pro residues" evidence="5">
    <location>
        <begin position="816"/>
        <end position="825"/>
    </location>
</feature>
<evidence type="ECO:0000313" key="8">
    <source>
        <dbReference type="Proteomes" id="UP000053890"/>
    </source>
</evidence>
<feature type="compositionally biased region" description="Low complexity" evidence="5">
    <location>
        <begin position="826"/>
        <end position="838"/>
    </location>
</feature>
<feature type="compositionally biased region" description="Low complexity" evidence="5">
    <location>
        <begin position="989"/>
        <end position="1002"/>
    </location>
</feature>
<feature type="compositionally biased region" description="Low complexity" evidence="5">
    <location>
        <begin position="449"/>
        <end position="468"/>
    </location>
</feature>
<feature type="region of interest" description="Disordered" evidence="5">
    <location>
        <begin position="989"/>
        <end position="1015"/>
    </location>
</feature>
<sequence length="1015" mass="104660">MHHGRPTSSGLLHVLVSTARPPTPMRDRRLAPVPSSRLVARADDGFWTAANLGFDEANPTALAAVPVFNPKAAGSPAPAPAPVFTVTSVVKVVRPVTVTEVVVVEPTVTAVVVTATSTLELPVPVETVTFLSGPSSFDSAVPNEPEKVFGGASSSAYVRVVSLASASSSAEPPASARSRAEASSLAGPQPASSAYTPILVIQSSTSGISERVFAPPTQSQVRAVVTSTAQAGSPLALTTSSSSSSTSANVPATTSSPSASSSSPSTTASGEDGTSSDIGGSSAVATSTVLSGGVDGTGLARTDLVSPTSTSSSSARHPTRSSSILGLPEATGSSSVFSHLGDSPANIALTTLVCFAIIAALAALPVFCLCRRRRRRRQDRLGHALGSDGGSPSMEEGWPVRSPSSARWTPPPHLGEPWSPSGELGEQVRQMRELWRETALGGVEVATEFAASEEATAGPGTTAAAEGGRSPATETSEWTSWVGGHASTDGHGSVGYFDPSGRRGSDATVTPEVLERRSRVALPHGLGAQPHGLGAPRQVRAPHPLRTAMRPEDFSPSTYSPSSGHPSQRSPAYPSSGLGSPFSQRAPAKPLWRESLDRVMNAAADLISTTHLSRASADGGSRRGSLTRPFVAGGLRRALAARKADEELLGDKTLLDEKRGGEDGGDRRSFDWFASYLGPRAPLVGSSVASSVADIERPVSPPSPLLGYAPSTATVVPPRPAHVRAPSSTSIYDARPEYARALSALPPTFLLVAEDDVDPFDSTHARAHTPPPPFACSPALPPRTPTPFAAVALAPIQASPAPFSQLEPAAAVDPFADPPPSPPSSPLVVSPSSTLDATPPSPSPSSSPSSPTRSVDHPPSDADETLSTLAHHAAFAQLHLLRRTEARTRRSSTSGASPLVGLRTRFVREREASASASARARPASVAVCGSAPACEVEQSEDEQDDDDDVSSLALSAWSTASTAGAERQRLALERERAAVLMRERRRRSLCGAGAGSSSWRGSLVGREDSDGGCTV</sequence>
<dbReference type="PANTHER" id="PTHR15549:SF26">
    <property type="entry name" value="AXIAL BUDDING PATTERN PROTEIN 2-RELATED"/>
    <property type="match status" value="1"/>
</dbReference>
<feature type="compositionally biased region" description="Polar residues" evidence="5">
    <location>
        <begin position="555"/>
        <end position="570"/>
    </location>
</feature>
<dbReference type="GO" id="GO:0016020">
    <property type="term" value="C:membrane"/>
    <property type="evidence" value="ECO:0007669"/>
    <property type="project" value="UniProtKB-SubCell"/>
</dbReference>
<feature type="compositionally biased region" description="Pro residues" evidence="5">
    <location>
        <begin position="769"/>
        <end position="781"/>
    </location>
</feature>
<feature type="region of interest" description="Disordered" evidence="5">
    <location>
        <begin position="168"/>
        <end position="190"/>
    </location>
</feature>